<reference evidence="2" key="1">
    <citation type="submission" date="2025-08" db="UniProtKB">
        <authorList>
            <consortium name="RefSeq"/>
        </authorList>
    </citation>
    <scope>IDENTIFICATION</scope>
</reference>
<dbReference type="AlphaFoldDB" id="A0A7E6FQ64"/>
<name>A0A7E6FQ64_9MOLL</name>
<protein>
    <submittedName>
        <fullName evidence="2">Mucin-5AC-like</fullName>
    </submittedName>
</protein>
<gene>
    <name evidence="2" type="primary">LOC118768112</name>
</gene>
<evidence type="ECO:0000313" key="1">
    <source>
        <dbReference type="Proteomes" id="UP000515154"/>
    </source>
</evidence>
<dbReference type="KEGG" id="osn:118768112"/>
<organism evidence="1 2">
    <name type="scientific">Octopus sinensis</name>
    <name type="common">East Asian common octopus</name>
    <dbReference type="NCBI Taxonomy" id="2607531"/>
    <lineage>
        <taxon>Eukaryota</taxon>
        <taxon>Metazoa</taxon>
        <taxon>Spiralia</taxon>
        <taxon>Lophotrochozoa</taxon>
        <taxon>Mollusca</taxon>
        <taxon>Cephalopoda</taxon>
        <taxon>Coleoidea</taxon>
        <taxon>Octopodiformes</taxon>
        <taxon>Octopoda</taxon>
        <taxon>Incirrata</taxon>
        <taxon>Octopodidae</taxon>
        <taxon>Octopus</taxon>
    </lineage>
</organism>
<evidence type="ECO:0000313" key="2">
    <source>
        <dbReference type="RefSeq" id="XP_036369851.1"/>
    </source>
</evidence>
<keyword evidence="1" id="KW-1185">Reference proteome</keyword>
<proteinExistence type="predicted"/>
<accession>A0A7E6FQ64</accession>
<sequence>MHNHLATSGLFTTCPAMTPAAVASLAPFAKTSALPVATHIYTFHCTTSICNASASVAAPTATTLTPIFANVPTSATHLHIAAPTATVIIATICNTSASTATTLTPTLANVPISATHRIYTFHCTTNCNSYNCISNCTTNHLQHICISRCTDSHNTRPIFANTNICNASHLHFPLHFKLHTYTCITYCTTNNST</sequence>
<dbReference type="RefSeq" id="XP_036369851.1">
    <property type="nucleotide sequence ID" value="XM_036513958.1"/>
</dbReference>
<dbReference type="Proteomes" id="UP000515154">
    <property type="component" value="Linkage group LG27"/>
</dbReference>